<reference evidence="2" key="2">
    <citation type="journal article" date="2015" name="Data Brief">
        <title>Shoot transcriptome of the giant reed, Arundo donax.</title>
        <authorList>
            <person name="Barrero R.A."/>
            <person name="Guerrero F.D."/>
            <person name="Moolhuijzen P."/>
            <person name="Goolsby J.A."/>
            <person name="Tidwell J."/>
            <person name="Bellgard S.E."/>
            <person name="Bellgard M.I."/>
        </authorList>
    </citation>
    <scope>NUCLEOTIDE SEQUENCE</scope>
    <source>
        <tissue evidence="2">Shoot tissue taken approximately 20 cm above the soil surface</tissue>
    </source>
</reference>
<accession>A0A0A9DLR0</accession>
<organism evidence="2">
    <name type="scientific">Arundo donax</name>
    <name type="common">Giant reed</name>
    <name type="synonym">Donax arundinaceus</name>
    <dbReference type="NCBI Taxonomy" id="35708"/>
    <lineage>
        <taxon>Eukaryota</taxon>
        <taxon>Viridiplantae</taxon>
        <taxon>Streptophyta</taxon>
        <taxon>Embryophyta</taxon>
        <taxon>Tracheophyta</taxon>
        <taxon>Spermatophyta</taxon>
        <taxon>Magnoliopsida</taxon>
        <taxon>Liliopsida</taxon>
        <taxon>Poales</taxon>
        <taxon>Poaceae</taxon>
        <taxon>PACMAD clade</taxon>
        <taxon>Arundinoideae</taxon>
        <taxon>Arundineae</taxon>
        <taxon>Arundo</taxon>
    </lineage>
</organism>
<sequence>MLEVLELPLAVIVLDHALVLNHPPACRHRVLVLEKVGALVHQRHVALHLQPEPSGAALLPGDAVQVQLKVVERRRQERKAQVRRPAGVDGQLYVHVHVRQRRDHGHDVAEVLHVEGLEVPERAVGALEEGVPHVRAREHDGRHRARRPGGVGRCVQPVGDDVDGVEGGKRRAEAVAGGGDADLLVLVQLHQPPQLLKNLVSGAGLVELGVGVGGRVQGQESPVRDGKRVRTRLGAQHRRRRRPGDVQVVGPLEGPHRPSPRHDDVAPPQRRRALVRGHGDVPHEVGLPAPHVLERRQRQQEERVGQGQARRGVDELGDLVVAGGARVRFEQQLVVAEHARADVRRPPLRVEAVVGGLCELAVGDDGLTEVHVEWVQEAVPRVLAVELAPPLGDASKRRHGYLGYARTHALY</sequence>
<feature type="region of interest" description="Disordered" evidence="1">
    <location>
        <begin position="232"/>
        <end position="271"/>
    </location>
</feature>
<dbReference type="EMBL" id="GBRH01213193">
    <property type="protein sequence ID" value="JAD84702.1"/>
    <property type="molecule type" value="Transcribed_RNA"/>
</dbReference>
<feature type="compositionally biased region" description="Basic and acidic residues" evidence="1">
    <location>
        <begin position="254"/>
        <end position="265"/>
    </location>
</feature>
<evidence type="ECO:0000256" key="1">
    <source>
        <dbReference type="SAM" id="MobiDB-lite"/>
    </source>
</evidence>
<evidence type="ECO:0000313" key="2">
    <source>
        <dbReference type="EMBL" id="JAD84702.1"/>
    </source>
</evidence>
<name>A0A0A9DLR0_ARUDO</name>
<proteinExistence type="predicted"/>
<feature type="compositionally biased region" description="Basic residues" evidence="1">
    <location>
        <begin position="232"/>
        <end position="242"/>
    </location>
</feature>
<protein>
    <submittedName>
        <fullName evidence="2">Uncharacterized protein</fullName>
    </submittedName>
</protein>
<dbReference type="AlphaFoldDB" id="A0A0A9DLR0"/>
<reference evidence="2" key="1">
    <citation type="submission" date="2014-09" db="EMBL/GenBank/DDBJ databases">
        <authorList>
            <person name="Magalhaes I.L.F."/>
            <person name="Oliveira U."/>
            <person name="Santos F.R."/>
            <person name="Vidigal T.H.D.A."/>
            <person name="Brescovit A.D."/>
            <person name="Santos A.J."/>
        </authorList>
    </citation>
    <scope>NUCLEOTIDE SEQUENCE</scope>
    <source>
        <tissue evidence="2">Shoot tissue taken approximately 20 cm above the soil surface</tissue>
    </source>
</reference>